<feature type="domain" description="DUF559" evidence="1">
    <location>
        <begin position="72"/>
        <end position="135"/>
    </location>
</feature>
<dbReference type="AlphaFoldDB" id="A0A1M6I348"/>
<gene>
    <name evidence="2" type="ORF">SAMN05444337_1745</name>
</gene>
<evidence type="ECO:0000313" key="3">
    <source>
        <dbReference type="Proteomes" id="UP000184232"/>
    </source>
</evidence>
<accession>A0A1M6I348</accession>
<name>A0A1M6I348_9FLAO</name>
<dbReference type="STRING" id="683124.SAMN05444337_1745"/>
<keyword evidence="3" id="KW-1185">Reference proteome</keyword>
<evidence type="ECO:0000259" key="1">
    <source>
        <dbReference type="Pfam" id="PF04480"/>
    </source>
</evidence>
<dbReference type="Pfam" id="PF04480">
    <property type="entry name" value="DUF559"/>
    <property type="match status" value="1"/>
</dbReference>
<dbReference type="Proteomes" id="UP000184232">
    <property type="component" value="Unassembled WGS sequence"/>
</dbReference>
<dbReference type="RefSeq" id="WP_218587734.1">
    <property type="nucleotide sequence ID" value="NZ_CP045292.1"/>
</dbReference>
<organism evidence="2 3">
    <name type="scientific">Flavobacterium haoranii</name>
    <dbReference type="NCBI Taxonomy" id="683124"/>
    <lineage>
        <taxon>Bacteria</taxon>
        <taxon>Pseudomonadati</taxon>
        <taxon>Bacteroidota</taxon>
        <taxon>Flavobacteriia</taxon>
        <taxon>Flavobacteriales</taxon>
        <taxon>Flavobacteriaceae</taxon>
        <taxon>Flavobacterium</taxon>
    </lineage>
</organism>
<dbReference type="InterPro" id="IPR007569">
    <property type="entry name" value="DUF559"/>
</dbReference>
<protein>
    <recommendedName>
        <fullName evidence="1">DUF559 domain-containing protein</fullName>
    </recommendedName>
</protein>
<dbReference type="Gene3D" id="3.40.960.10">
    <property type="entry name" value="VSR Endonuclease"/>
    <property type="match status" value="1"/>
</dbReference>
<reference evidence="3" key="1">
    <citation type="submission" date="2016-11" db="EMBL/GenBank/DDBJ databases">
        <authorList>
            <person name="Varghese N."/>
            <person name="Submissions S."/>
        </authorList>
    </citation>
    <scope>NUCLEOTIDE SEQUENCE [LARGE SCALE GENOMIC DNA]</scope>
    <source>
        <strain evidence="3">DSM 22807</strain>
    </source>
</reference>
<evidence type="ECO:0000313" key="2">
    <source>
        <dbReference type="EMBL" id="SHJ28818.1"/>
    </source>
</evidence>
<sequence>MSFCIECGCNISQSVFEYSLNNMGHPLCMNHQKWLNAIFYNSSTTPHAIELYFALKRRGVPAELEKWDGYKTIDIAVTDAKVNIEVDGKHHNYNHQQALSDLKRTYFSFQKGYLTLRIPNSLVEWSIEETADYITGFLIESKNRKY</sequence>
<proteinExistence type="predicted"/>
<dbReference type="EMBL" id="FQZH01000002">
    <property type="protein sequence ID" value="SHJ28818.1"/>
    <property type="molecule type" value="Genomic_DNA"/>
</dbReference>